<dbReference type="Proteomes" id="UP000320055">
    <property type="component" value="Unassembled WGS sequence"/>
</dbReference>
<dbReference type="GO" id="GO:0016020">
    <property type="term" value="C:membrane"/>
    <property type="evidence" value="ECO:0007669"/>
    <property type="project" value="TreeGrafter"/>
</dbReference>
<dbReference type="GO" id="GO:0000271">
    <property type="term" value="P:polysaccharide biosynthetic process"/>
    <property type="evidence" value="ECO:0007669"/>
    <property type="project" value="TreeGrafter"/>
</dbReference>
<dbReference type="RefSeq" id="WP_144867235.1">
    <property type="nucleotide sequence ID" value="NZ_LR213823.1"/>
</dbReference>
<feature type="transmembrane region" description="Helical" evidence="1">
    <location>
        <begin position="53"/>
        <end position="72"/>
    </location>
</feature>
<evidence type="ECO:0000259" key="2">
    <source>
        <dbReference type="Pfam" id="PF01757"/>
    </source>
</evidence>
<dbReference type="Pfam" id="PF01757">
    <property type="entry name" value="Acyl_transf_3"/>
    <property type="match status" value="1"/>
</dbReference>
<name>A0A563W255_9CYAN</name>
<keyword evidence="1" id="KW-0812">Transmembrane</keyword>
<dbReference type="InterPro" id="IPR050879">
    <property type="entry name" value="Acyltransferase_3"/>
</dbReference>
<organism evidence="3 4">
    <name type="scientific">Hyella patelloides LEGE 07179</name>
    <dbReference type="NCBI Taxonomy" id="945734"/>
    <lineage>
        <taxon>Bacteria</taxon>
        <taxon>Bacillati</taxon>
        <taxon>Cyanobacteriota</taxon>
        <taxon>Cyanophyceae</taxon>
        <taxon>Pleurocapsales</taxon>
        <taxon>Hyellaceae</taxon>
        <taxon>Hyella</taxon>
    </lineage>
</organism>
<feature type="domain" description="Acyltransferase 3" evidence="2">
    <location>
        <begin position="20"/>
        <end position="286"/>
    </location>
</feature>
<evidence type="ECO:0000256" key="1">
    <source>
        <dbReference type="SAM" id="Phobius"/>
    </source>
</evidence>
<feature type="transmembrane region" description="Helical" evidence="1">
    <location>
        <begin position="84"/>
        <end position="102"/>
    </location>
</feature>
<dbReference type="OrthoDB" id="572802at2"/>
<evidence type="ECO:0000313" key="4">
    <source>
        <dbReference type="Proteomes" id="UP000320055"/>
    </source>
</evidence>
<proteinExistence type="predicted"/>
<feature type="transmembrane region" description="Helical" evidence="1">
    <location>
        <begin position="21"/>
        <end position="41"/>
    </location>
</feature>
<dbReference type="PANTHER" id="PTHR23028">
    <property type="entry name" value="ACETYLTRANSFERASE"/>
    <property type="match status" value="1"/>
</dbReference>
<feature type="transmembrane region" description="Helical" evidence="1">
    <location>
        <begin position="131"/>
        <end position="151"/>
    </location>
</feature>
<reference evidence="3 4" key="1">
    <citation type="submission" date="2019-01" db="EMBL/GenBank/DDBJ databases">
        <authorList>
            <person name="Brito A."/>
        </authorList>
    </citation>
    <scope>NUCLEOTIDE SEQUENCE [LARGE SCALE GENOMIC DNA]</scope>
    <source>
        <strain evidence="3">1</strain>
    </source>
</reference>
<dbReference type="EMBL" id="CAACVJ010000601">
    <property type="protein sequence ID" value="VEP17750.1"/>
    <property type="molecule type" value="Genomic_DNA"/>
</dbReference>
<gene>
    <name evidence="3" type="ORF">H1P_640017</name>
</gene>
<keyword evidence="3" id="KW-0808">Transferase</keyword>
<feature type="transmembrane region" description="Helical" evidence="1">
    <location>
        <begin position="156"/>
        <end position="173"/>
    </location>
</feature>
<keyword evidence="1" id="KW-1133">Transmembrane helix</keyword>
<dbReference type="GO" id="GO:0016747">
    <property type="term" value="F:acyltransferase activity, transferring groups other than amino-acyl groups"/>
    <property type="evidence" value="ECO:0007669"/>
    <property type="project" value="InterPro"/>
</dbReference>
<keyword evidence="4" id="KW-1185">Reference proteome</keyword>
<protein>
    <submittedName>
        <fullName evidence="3">Acyltransferase 3</fullName>
    </submittedName>
</protein>
<keyword evidence="3" id="KW-0012">Acyltransferase</keyword>
<dbReference type="InterPro" id="IPR002656">
    <property type="entry name" value="Acyl_transf_3_dom"/>
</dbReference>
<dbReference type="AlphaFoldDB" id="A0A563W255"/>
<sequence>MVRIKNTTPLQRKMPYYNVLDGWRGFSILCVLAAHMLPVGLSSWHLNQTIGRVGMSIFFTLSGFLIATTLLYHPNIQNFIIRRVLRILPLAWAFLIVALPIVRASSSDYLNHFLFYENLLPDSFTSVTGHYWSLCIEIQFYLFIGLLFAFFKEKGLIFIIPLCLLFTSFRIYFAEPSSHVTLFRVDEIAVGCCLALVKENKLGTTLPQFFRRINPFIPFILLPFFCHQALPTLNYFRAYVAVTLVAATLYQEKSPLTQWLKLKILKYLAKVSYALYIIHPLTYHGWLGSGEGIVKYAKRPISFLLTFGFAHLSTFYYERYWIDLAKRLTKSQKNLYLIPEKSIFKEKF</sequence>
<evidence type="ECO:0000313" key="3">
    <source>
        <dbReference type="EMBL" id="VEP17750.1"/>
    </source>
</evidence>
<accession>A0A563W255</accession>
<dbReference type="PANTHER" id="PTHR23028:SF53">
    <property type="entry name" value="ACYL_TRANSF_3 DOMAIN-CONTAINING PROTEIN"/>
    <property type="match status" value="1"/>
</dbReference>
<keyword evidence="1" id="KW-0472">Membrane</keyword>